<accession>A0AAD9CXN3</accession>
<comment type="caution">
    <text evidence="3">The sequence shown here is derived from an EMBL/GenBank/DDBJ whole genome shotgun (WGS) entry which is preliminary data.</text>
</comment>
<dbReference type="Proteomes" id="UP001182556">
    <property type="component" value="Unassembled WGS sequence"/>
</dbReference>
<dbReference type="Pfam" id="PF02221">
    <property type="entry name" value="E1_DerP2_DerF2"/>
    <property type="match status" value="1"/>
</dbReference>
<dbReference type="SMART" id="SM00737">
    <property type="entry name" value="ML"/>
    <property type="match status" value="1"/>
</dbReference>
<dbReference type="InterPro" id="IPR003172">
    <property type="entry name" value="ML_dom"/>
</dbReference>
<evidence type="ECO:0000313" key="3">
    <source>
        <dbReference type="EMBL" id="KAK1922395.1"/>
    </source>
</evidence>
<evidence type="ECO:0000313" key="4">
    <source>
        <dbReference type="Proteomes" id="UP001182556"/>
    </source>
</evidence>
<name>A0AAD9CXN3_PAPLA</name>
<dbReference type="Gene3D" id="2.60.40.770">
    <property type="match status" value="1"/>
</dbReference>
<dbReference type="AlphaFoldDB" id="A0AAD9CXN3"/>
<feature type="domain" description="MD-2-related lipid-recognition" evidence="2">
    <location>
        <begin position="29"/>
        <end position="159"/>
    </location>
</feature>
<protein>
    <recommendedName>
        <fullName evidence="1">Phosphatidylglycerol/phosphatidylinositol transfer protein</fullName>
    </recommendedName>
</protein>
<evidence type="ECO:0000259" key="2">
    <source>
        <dbReference type="SMART" id="SM00737"/>
    </source>
</evidence>
<gene>
    <name evidence="3" type="ORF">DB88DRAFT_441538</name>
</gene>
<dbReference type="SUPFAM" id="SSF81296">
    <property type="entry name" value="E set domains"/>
    <property type="match status" value="1"/>
</dbReference>
<reference evidence="3" key="1">
    <citation type="submission" date="2023-02" db="EMBL/GenBank/DDBJ databases">
        <title>Identification and recombinant expression of a fungal hydrolase from Papiliotrema laurentii that hydrolyzes apple cutin and clears colloidal polyester polyurethane.</title>
        <authorList>
            <consortium name="DOE Joint Genome Institute"/>
            <person name="Roman V.A."/>
            <person name="Bojanowski C."/>
            <person name="Crable B.R."/>
            <person name="Wagner D.N."/>
            <person name="Hung C.S."/>
            <person name="Nadeau L.J."/>
            <person name="Schratz L."/>
            <person name="Haridas S."/>
            <person name="Pangilinan J."/>
            <person name="Lipzen A."/>
            <person name="Na H."/>
            <person name="Yan M."/>
            <person name="Ng V."/>
            <person name="Grigoriev I.V."/>
            <person name="Spatafora J.W."/>
            <person name="Barlow D."/>
            <person name="Biffinger J."/>
            <person name="Kelley-Loughnane N."/>
            <person name="Varaljay V.A."/>
            <person name="Crookes-Goodson W.J."/>
        </authorList>
    </citation>
    <scope>NUCLEOTIDE SEQUENCE</scope>
    <source>
        <strain evidence="3">5307AH</strain>
    </source>
</reference>
<keyword evidence="4" id="KW-1185">Reference proteome</keyword>
<dbReference type="EMBL" id="JAODAN010000008">
    <property type="protein sequence ID" value="KAK1922395.1"/>
    <property type="molecule type" value="Genomic_DNA"/>
</dbReference>
<sequence>MLNIPELVSAAAHAEPVSHATVTGTEIEFEQCDSVGKVSKVTIEPCQGGNGTLESPCEFHYGSNYTITLDFTSTVSSERPRNNLIAYDSTESLGAGYDHYPYSGQSFDACTYTTCPVPQDTPATYTYKFRTLKSYFDSLKFNVTDTLQGPAFICAGFPIKFVE</sequence>
<dbReference type="InterPro" id="IPR014756">
    <property type="entry name" value="Ig_E-set"/>
</dbReference>
<organism evidence="3 4">
    <name type="scientific">Papiliotrema laurentii</name>
    <name type="common">Cryptococcus laurentii</name>
    <dbReference type="NCBI Taxonomy" id="5418"/>
    <lineage>
        <taxon>Eukaryota</taxon>
        <taxon>Fungi</taxon>
        <taxon>Dikarya</taxon>
        <taxon>Basidiomycota</taxon>
        <taxon>Agaricomycotina</taxon>
        <taxon>Tremellomycetes</taxon>
        <taxon>Tremellales</taxon>
        <taxon>Rhynchogastremaceae</taxon>
        <taxon>Papiliotrema</taxon>
    </lineage>
</organism>
<evidence type="ECO:0000256" key="1">
    <source>
        <dbReference type="ARBA" id="ARBA00016056"/>
    </source>
</evidence>
<proteinExistence type="predicted"/>